<dbReference type="InterPro" id="IPR024361">
    <property type="entry name" value="BACON"/>
</dbReference>
<keyword evidence="5" id="KW-1185">Reference proteome</keyword>
<dbReference type="Pfam" id="PF13004">
    <property type="entry name" value="BACON"/>
    <property type="match status" value="1"/>
</dbReference>
<feature type="domain" description="BACON" evidence="3">
    <location>
        <begin position="87"/>
        <end position="134"/>
    </location>
</feature>
<gene>
    <name evidence="4" type="ORF">M472_14135</name>
</gene>
<dbReference type="PROSITE" id="PS51257">
    <property type="entry name" value="PROKAR_LIPOPROTEIN"/>
    <property type="match status" value="1"/>
</dbReference>
<sequence length="600" mass="66276">MNSVCTRQVYSFITIKNKQMKNNIFYFVILFLCGCTLLSCKKETINIEEVQLDNIELNFNKSGQSTLLEIPVNEKSNGWHVYSPSQDTWLTHEIVPGRSSMYVYVDGNNTDQSRSSYIVISSGNYTQKIIVTQDKEGGVDLSQTYVPVRYLNSSAQVTITNFEDLTDIAVTQEEGTASWLSILTEGDKINLNVKINELTTAKQALITVTAKRRVSGESVTSFINLYQGKGGMTPYIIEIPDFTASSVYKVMDGNKQVAQITKEFLRGVDKVNAQAVVVYPVENDVVYINKGYVAQVVLENKDLKDLTYNYAAPTGAVHGGTVSFNIGGNTISGYVAGSEATPVTTIYMPGDVGMGTDVIPDSKQTTVVPHVIEDVRNSETQIYPIVKIGTQYWMGKNLNTMYYNQNKNFQGIPTNLNSSFMNPNYHINGYNNGASTAAGAITNRERFGFLYAYLAIGGFNTVAEAGLVNEDDVIADNISPEGWLVPTVQEATKLRDYLSRLSRLRNFVMYDENTSIGFTPDQDDNITGFNAPNGSYKSGNTAWAAFGNANGAWYLTRSFKDVNNNKLFHMNGIQSSQAMYRNSSIRSLNAGAIKITDSDS</sequence>
<feature type="domain" description="Fibrobacter succinogenes major paralogous" evidence="2">
    <location>
        <begin position="386"/>
        <end position="583"/>
    </location>
</feature>
<evidence type="ECO:0000256" key="1">
    <source>
        <dbReference type="SAM" id="Phobius"/>
    </source>
</evidence>
<keyword evidence="1" id="KW-0812">Transmembrane</keyword>
<evidence type="ECO:0000259" key="2">
    <source>
        <dbReference type="Pfam" id="PF09603"/>
    </source>
</evidence>
<dbReference type="AlphaFoldDB" id="U2HWI7"/>
<dbReference type="PATRIC" id="fig|1346330.5.peg.1544"/>
<proteinExistence type="predicted"/>
<dbReference type="Gene3D" id="2.60.40.10">
    <property type="entry name" value="Immunoglobulins"/>
    <property type="match status" value="1"/>
</dbReference>
<feature type="transmembrane region" description="Helical" evidence="1">
    <location>
        <begin position="23"/>
        <end position="39"/>
    </location>
</feature>
<dbReference type="Pfam" id="PF09603">
    <property type="entry name" value="Fib_succ_major"/>
    <property type="match status" value="1"/>
</dbReference>
<dbReference type="InterPro" id="IPR013783">
    <property type="entry name" value="Ig-like_fold"/>
</dbReference>
<evidence type="ECO:0008006" key="6">
    <source>
        <dbReference type="Google" id="ProtNLM"/>
    </source>
</evidence>
<keyword evidence="1" id="KW-1133">Transmembrane helix</keyword>
<name>U2HWI7_9SPHI</name>
<dbReference type="STRING" id="1346330.M472_14135"/>
<protein>
    <recommendedName>
        <fullName evidence="6">Fibrobacter succinogenes major paralogous domain-containing protein</fullName>
    </recommendedName>
</protein>
<organism evidence="4 5">
    <name type="scientific">Sphingobacterium paucimobilis HER1398</name>
    <dbReference type="NCBI Taxonomy" id="1346330"/>
    <lineage>
        <taxon>Bacteria</taxon>
        <taxon>Pseudomonadati</taxon>
        <taxon>Bacteroidota</taxon>
        <taxon>Sphingobacteriia</taxon>
        <taxon>Sphingobacteriales</taxon>
        <taxon>Sphingobacteriaceae</taxon>
        <taxon>Sphingobacterium</taxon>
    </lineage>
</organism>
<evidence type="ECO:0000313" key="5">
    <source>
        <dbReference type="Proteomes" id="UP000016584"/>
    </source>
</evidence>
<evidence type="ECO:0000313" key="4">
    <source>
        <dbReference type="EMBL" id="ERJ59907.1"/>
    </source>
</evidence>
<evidence type="ECO:0000259" key="3">
    <source>
        <dbReference type="Pfam" id="PF13004"/>
    </source>
</evidence>
<dbReference type="eggNOG" id="ENOG50343R2">
    <property type="taxonomic scope" value="Bacteria"/>
</dbReference>
<keyword evidence="1" id="KW-0472">Membrane</keyword>
<accession>U2HWI7</accession>
<dbReference type="Proteomes" id="UP000016584">
    <property type="component" value="Unassembled WGS sequence"/>
</dbReference>
<dbReference type="EMBL" id="ATDL01000012">
    <property type="protein sequence ID" value="ERJ59907.1"/>
    <property type="molecule type" value="Genomic_DNA"/>
</dbReference>
<comment type="caution">
    <text evidence="4">The sequence shown here is derived from an EMBL/GenBank/DDBJ whole genome shotgun (WGS) entry which is preliminary data.</text>
</comment>
<dbReference type="InterPro" id="IPR011871">
    <property type="entry name" value="Fib_succ_major"/>
</dbReference>
<reference evidence="4 5" key="1">
    <citation type="journal article" date="2013" name="Genome Announc.">
        <title>The Draft Genome Sequence of Sphingomonas paucimobilis Strain HER1398 (Proteobacteria), Host to the Giant PAU Phage, Indicates That It Is a Member of the Genus Sphingobacterium (Bacteroidetes).</title>
        <authorList>
            <person name="White R.A.III."/>
            <person name="Suttle C.A."/>
        </authorList>
    </citation>
    <scope>NUCLEOTIDE SEQUENCE [LARGE SCALE GENOMIC DNA]</scope>
    <source>
        <strain evidence="4 5">HER1398</strain>
    </source>
</reference>